<evidence type="ECO:0000256" key="1">
    <source>
        <dbReference type="SAM" id="Coils"/>
    </source>
</evidence>
<dbReference type="Proteomes" id="UP001595833">
    <property type="component" value="Unassembled WGS sequence"/>
</dbReference>
<keyword evidence="1" id="KW-0175">Coiled coil</keyword>
<feature type="coiled-coil region" evidence="1">
    <location>
        <begin position="45"/>
        <end position="72"/>
    </location>
</feature>
<name>A0ABV9XYS6_9PSEU</name>
<dbReference type="Pfam" id="PF12079">
    <property type="entry name" value="DUF3558"/>
    <property type="match status" value="1"/>
</dbReference>
<dbReference type="RefSeq" id="WP_344038118.1">
    <property type="nucleotide sequence ID" value="NZ_BAAAKE010000010.1"/>
</dbReference>
<reference evidence="3" key="1">
    <citation type="journal article" date="2019" name="Int. J. Syst. Evol. Microbiol.">
        <title>The Global Catalogue of Microorganisms (GCM) 10K type strain sequencing project: providing services to taxonomists for standard genome sequencing and annotation.</title>
        <authorList>
            <consortium name="The Broad Institute Genomics Platform"/>
            <consortium name="The Broad Institute Genome Sequencing Center for Infectious Disease"/>
            <person name="Wu L."/>
            <person name="Ma J."/>
        </authorList>
    </citation>
    <scope>NUCLEOTIDE SEQUENCE [LARGE SCALE GENOMIC DNA]</scope>
    <source>
        <strain evidence="3">KCTC 12848</strain>
    </source>
</reference>
<accession>A0ABV9XYS6</accession>
<protein>
    <submittedName>
        <fullName evidence="2">DUF3558 family protein</fullName>
    </submittedName>
</protein>
<gene>
    <name evidence="2" type="ORF">ACFPFM_17450</name>
</gene>
<dbReference type="EMBL" id="JBHSJB010000014">
    <property type="protein sequence ID" value="MFC5055538.1"/>
    <property type="molecule type" value="Genomic_DNA"/>
</dbReference>
<evidence type="ECO:0000313" key="3">
    <source>
        <dbReference type="Proteomes" id="UP001595833"/>
    </source>
</evidence>
<sequence>MDQYRQQNGSLAGLFTTGLSDIVAATKAVAAASEAQALSVDPHAVDSMLKKLTEMQDALAKVQRQSVQLSNKTPLGGGYAEEIGAVNGQLGEQVVGEIIPEMSRAIDDLDIEQEKASPITIGKYDATQVAAPRGGQAGCEVFIPVTDSSTVEITANLKSSSTDTAAACERATKAAELIAPKLP</sequence>
<dbReference type="InterPro" id="IPR024520">
    <property type="entry name" value="DUF3558"/>
</dbReference>
<comment type="caution">
    <text evidence="2">The sequence shown here is derived from an EMBL/GenBank/DDBJ whole genome shotgun (WGS) entry which is preliminary data.</text>
</comment>
<proteinExistence type="predicted"/>
<organism evidence="2 3">
    <name type="scientific">Saccharothrix xinjiangensis</name>
    <dbReference type="NCBI Taxonomy" id="204798"/>
    <lineage>
        <taxon>Bacteria</taxon>
        <taxon>Bacillati</taxon>
        <taxon>Actinomycetota</taxon>
        <taxon>Actinomycetes</taxon>
        <taxon>Pseudonocardiales</taxon>
        <taxon>Pseudonocardiaceae</taxon>
        <taxon>Saccharothrix</taxon>
    </lineage>
</organism>
<evidence type="ECO:0000313" key="2">
    <source>
        <dbReference type="EMBL" id="MFC5055538.1"/>
    </source>
</evidence>
<keyword evidence="3" id="KW-1185">Reference proteome</keyword>